<evidence type="ECO:0000313" key="1">
    <source>
        <dbReference type="EMBL" id="CAD8470202.1"/>
    </source>
</evidence>
<organism evidence="1">
    <name type="scientific">Hanusia phi</name>
    <dbReference type="NCBI Taxonomy" id="3032"/>
    <lineage>
        <taxon>Eukaryota</taxon>
        <taxon>Cryptophyceae</taxon>
        <taxon>Pyrenomonadales</taxon>
        <taxon>Geminigeraceae</taxon>
        <taxon>Hanusia</taxon>
    </lineage>
</organism>
<dbReference type="EMBL" id="HBEO01004038">
    <property type="protein sequence ID" value="CAD8470202.1"/>
    <property type="molecule type" value="Transcribed_RNA"/>
</dbReference>
<dbReference type="AlphaFoldDB" id="A0A7S0DZT4"/>
<gene>
    <name evidence="1" type="ORF">HPHI1048_LOCUS2883</name>
</gene>
<protein>
    <submittedName>
        <fullName evidence="1">Uncharacterized protein</fullName>
    </submittedName>
</protein>
<reference evidence="1" key="1">
    <citation type="submission" date="2021-01" db="EMBL/GenBank/DDBJ databases">
        <authorList>
            <person name="Corre E."/>
            <person name="Pelletier E."/>
            <person name="Niang G."/>
            <person name="Scheremetjew M."/>
            <person name="Finn R."/>
            <person name="Kale V."/>
            <person name="Holt S."/>
            <person name="Cochrane G."/>
            <person name="Meng A."/>
            <person name="Brown T."/>
            <person name="Cohen L."/>
        </authorList>
    </citation>
    <scope>NUCLEOTIDE SEQUENCE</scope>
    <source>
        <strain evidence="1">CCMP325</strain>
    </source>
</reference>
<name>A0A7S0DZT4_9CRYP</name>
<proteinExistence type="predicted"/>
<sequence>MRHALKEGLEQAGETYLPKVRHVQRRNSPALWDPVQTFDFIERKVHIAKRLKYFLEEQLDQLCPNTIRQVTPPPNFSHPVVSSSSSLPAEWSDIRRNHGSRLFLPCATFQFLLTG</sequence>
<accession>A0A7S0DZT4</accession>